<dbReference type="AlphaFoldDB" id="A0A2S8FKX7"/>
<dbReference type="RefSeq" id="WP_105331692.1">
    <property type="nucleotide sequence ID" value="NZ_PUHY01000012.1"/>
</dbReference>
<organism evidence="3 4">
    <name type="scientific">Blastopirellula marina</name>
    <dbReference type="NCBI Taxonomy" id="124"/>
    <lineage>
        <taxon>Bacteria</taxon>
        <taxon>Pseudomonadati</taxon>
        <taxon>Planctomycetota</taxon>
        <taxon>Planctomycetia</taxon>
        <taxon>Pirellulales</taxon>
        <taxon>Pirellulaceae</taxon>
        <taxon>Blastopirellula</taxon>
    </lineage>
</organism>
<feature type="domain" description="DUF4190" evidence="2">
    <location>
        <begin position="29"/>
        <end position="94"/>
    </location>
</feature>
<keyword evidence="1" id="KW-0812">Transmembrane</keyword>
<feature type="transmembrane region" description="Helical" evidence="1">
    <location>
        <begin position="29"/>
        <end position="61"/>
    </location>
</feature>
<gene>
    <name evidence="3" type="ORF">C5Y83_21010</name>
</gene>
<sequence>MADSAQQHTSAGFSAENEDLMQYREISRLAIVGLVLGILSVLAVFTSVLWIVPVIAIILSLVAYYQIGRSELLTGQGMALAGMGLAALWLGLSVTQSAVKQHALVTASREMAADWLDLILEKKYMEAHQLTTHPSSRPPAKTSLPAYYAESSMREEELEGFESRDIIREITKWDGGPLEETYVRDFATSAFEGTYYVSHIFLISDKESGKPLWDVKVTVKRQNGSGDLEGSFVWIADSIAMEKKYR</sequence>
<keyword evidence="1" id="KW-0472">Membrane</keyword>
<dbReference type="OrthoDB" id="270255at2"/>
<evidence type="ECO:0000313" key="4">
    <source>
        <dbReference type="Proteomes" id="UP000238322"/>
    </source>
</evidence>
<dbReference type="Proteomes" id="UP000238322">
    <property type="component" value="Unassembled WGS sequence"/>
</dbReference>
<evidence type="ECO:0000313" key="3">
    <source>
        <dbReference type="EMBL" id="PQO32680.1"/>
    </source>
</evidence>
<name>A0A2S8FKX7_9BACT</name>
<dbReference type="InterPro" id="IPR025241">
    <property type="entry name" value="DUF4190"/>
</dbReference>
<keyword evidence="1" id="KW-1133">Transmembrane helix</keyword>
<protein>
    <recommendedName>
        <fullName evidence="2">DUF4190 domain-containing protein</fullName>
    </recommendedName>
</protein>
<comment type="caution">
    <text evidence="3">The sequence shown here is derived from an EMBL/GenBank/DDBJ whole genome shotgun (WGS) entry which is preliminary data.</text>
</comment>
<accession>A0A2S8FKX7</accession>
<evidence type="ECO:0000259" key="2">
    <source>
        <dbReference type="Pfam" id="PF13828"/>
    </source>
</evidence>
<evidence type="ECO:0000256" key="1">
    <source>
        <dbReference type="SAM" id="Phobius"/>
    </source>
</evidence>
<dbReference type="EMBL" id="PUHY01000012">
    <property type="protein sequence ID" value="PQO32680.1"/>
    <property type="molecule type" value="Genomic_DNA"/>
</dbReference>
<dbReference type="Pfam" id="PF13828">
    <property type="entry name" value="DUF4190"/>
    <property type="match status" value="1"/>
</dbReference>
<feature type="transmembrane region" description="Helical" evidence="1">
    <location>
        <begin position="73"/>
        <end position="92"/>
    </location>
</feature>
<reference evidence="3 4" key="1">
    <citation type="submission" date="2018-02" db="EMBL/GenBank/DDBJ databases">
        <title>Comparative genomes isolates from brazilian mangrove.</title>
        <authorList>
            <person name="Araujo J.E."/>
            <person name="Taketani R.G."/>
            <person name="Silva M.C.P."/>
            <person name="Loureco M.V."/>
            <person name="Andreote F.D."/>
        </authorList>
    </citation>
    <scope>NUCLEOTIDE SEQUENCE [LARGE SCALE GENOMIC DNA]</scope>
    <source>
        <strain evidence="3 4">Hex-1 MGV</strain>
    </source>
</reference>
<proteinExistence type="predicted"/>